<dbReference type="Gene3D" id="2.60.40.1240">
    <property type="match status" value="1"/>
</dbReference>
<accession>A0A172QWT9</accession>
<keyword evidence="4" id="KW-1185">Reference proteome</keyword>
<proteinExistence type="predicted"/>
<dbReference type="STRING" id="1652495.ccrud_13815"/>
<dbReference type="KEGG" id="ccjz:ccrud_13815"/>
<evidence type="ECO:0000256" key="2">
    <source>
        <dbReference type="SAM" id="SignalP"/>
    </source>
</evidence>
<dbReference type="OrthoDB" id="4412347at2"/>
<feature type="signal peptide" evidence="2">
    <location>
        <begin position="1"/>
        <end position="26"/>
    </location>
</feature>
<organism evidence="3 4">
    <name type="scientific">Corynebacterium crudilactis</name>
    <dbReference type="NCBI Taxonomy" id="1652495"/>
    <lineage>
        <taxon>Bacteria</taxon>
        <taxon>Bacillati</taxon>
        <taxon>Actinomycetota</taxon>
        <taxon>Actinomycetes</taxon>
        <taxon>Mycobacteriales</taxon>
        <taxon>Corynebacteriaceae</taxon>
        <taxon>Corynebacterium</taxon>
    </lineage>
</organism>
<name>A0A172QWT9_9CORY</name>
<dbReference type="RefSeq" id="WP_066569172.1">
    <property type="nucleotide sequence ID" value="NZ_CP015622.1"/>
</dbReference>
<dbReference type="PROSITE" id="PS51257">
    <property type="entry name" value="PROKAR_LIPOPROTEIN"/>
    <property type="match status" value="1"/>
</dbReference>
<evidence type="ECO:0008006" key="5">
    <source>
        <dbReference type="Google" id="ProtNLM"/>
    </source>
</evidence>
<dbReference type="Proteomes" id="UP000076929">
    <property type="component" value="Chromosome"/>
</dbReference>
<dbReference type="InterPro" id="IPR029050">
    <property type="entry name" value="Immunoprotect_excell_Ig-like"/>
</dbReference>
<reference evidence="3 4" key="1">
    <citation type="submission" date="2016-05" db="EMBL/GenBank/DDBJ databases">
        <title>Complete genome sequence of Corynebacterium crudilactis, a new Corynebacterium species isolated from raw cow's milk.</title>
        <authorList>
            <person name="Christian R."/>
            <person name="Zimmermann J."/>
            <person name="Lipski A."/>
            <person name="Kalinowski J."/>
        </authorList>
    </citation>
    <scope>NUCLEOTIDE SEQUENCE [LARGE SCALE GENOMIC DNA]</scope>
    <source>
        <strain evidence="3 4">JZ16</strain>
    </source>
</reference>
<evidence type="ECO:0000256" key="1">
    <source>
        <dbReference type="ARBA" id="ARBA00022729"/>
    </source>
</evidence>
<dbReference type="AlphaFoldDB" id="A0A172QWT9"/>
<feature type="chain" id="PRO_5007999910" description="DUF4352 domain-containing protein" evidence="2">
    <location>
        <begin position="27"/>
        <end position="328"/>
    </location>
</feature>
<dbReference type="EMBL" id="CP015622">
    <property type="protein sequence ID" value="ANE05169.1"/>
    <property type="molecule type" value="Genomic_DNA"/>
</dbReference>
<protein>
    <recommendedName>
        <fullName evidence="5">DUF4352 domain-containing protein</fullName>
    </recommendedName>
</protein>
<sequence>MYKGKRALVFGAVALLFLAGCGSSETIDQEVSSNSLAVSSSEAPKLPQANEAVEAPGVTLIVDGVSEMELLMLHADGWEPGTKPQEQLDAPEGGRFVTVATTVENAGLVSWDLTCGFAIQAHVFSDKGQRYDPVDDLYRIPGNPGCNDDLNPGFSHTMIWSFPVPDDVKIIHFGFADPETHYDDLTMIDISSAKSAPISAEVTSTASKVTTPPTNEVIDIVEETSSVPQRPPFMDPEDFDPYGPLRFVECWESNAAVMSDGSIVTDTINCAPEIEVYEEPLRSDGCVGPAAVCGYYDEYGNAIWFDKITGETSPRYYDQFGNPTMEAP</sequence>
<gene>
    <name evidence="3" type="ORF">ccrud_13815</name>
</gene>
<keyword evidence="1 2" id="KW-0732">Signal</keyword>
<evidence type="ECO:0000313" key="3">
    <source>
        <dbReference type="EMBL" id="ANE05169.1"/>
    </source>
</evidence>
<evidence type="ECO:0000313" key="4">
    <source>
        <dbReference type="Proteomes" id="UP000076929"/>
    </source>
</evidence>